<reference evidence="3 4" key="1">
    <citation type="submission" date="2022-12" db="EMBL/GenBank/DDBJ databases">
        <title>Dasania phycosphaerae sp. nov., isolated from particulate material of the south coast of Korea.</title>
        <authorList>
            <person name="Jiang Y."/>
        </authorList>
    </citation>
    <scope>NUCLEOTIDE SEQUENCE [LARGE SCALE GENOMIC DNA]</scope>
    <source>
        <strain evidence="3 4">GY-19</strain>
    </source>
</reference>
<gene>
    <name evidence="3" type="ORF">O0V09_12290</name>
</gene>
<evidence type="ECO:0000259" key="2">
    <source>
        <dbReference type="Pfam" id="PF22106"/>
    </source>
</evidence>
<dbReference type="RefSeq" id="WP_258332137.1">
    <property type="nucleotide sequence ID" value="NZ_JAPTGG010000009.1"/>
</dbReference>
<dbReference type="Gene3D" id="1.10.150.690">
    <property type="entry name" value="DUF2063"/>
    <property type="match status" value="1"/>
</dbReference>
<dbReference type="EMBL" id="JAPTGG010000009">
    <property type="protein sequence ID" value="MCZ0865984.1"/>
    <property type="molecule type" value="Genomic_DNA"/>
</dbReference>
<dbReference type="Pfam" id="PF22106">
    <property type="entry name" value="NGO1945_C"/>
    <property type="match status" value="1"/>
</dbReference>
<comment type="caution">
    <text evidence="3">The sequence shown here is derived from an EMBL/GenBank/DDBJ whole genome shotgun (WGS) entry which is preliminary data.</text>
</comment>
<feature type="domain" description="NGO1945-like C-terminal" evidence="2">
    <location>
        <begin position="156"/>
        <end position="252"/>
    </location>
</feature>
<evidence type="ECO:0000313" key="3">
    <source>
        <dbReference type="EMBL" id="MCZ0865984.1"/>
    </source>
</evidence>
<keyword evidence="4" id="KW-1185">Reference proteome</keyword>
<organism evidence="3 4">
    <name type="scientific">Dasania phycosphaerae</name>
    <dbReference type="NCBI Taxonomy" id="2950436"/>
    <lineage>
        <taxon>Bacteria</taxon>
        <taxon>Pseudomonadati</taxon>
        <taxon>Pseudomonadota</taxon>
        <taxon>Gammaproteobacteria</taxon>
        <taxon>Cellvibrionales</taxon>
        <taxon>Spongiibacteraceae</taxon>
        <taxon>Dasania</taxon>
    </lineage>
</organism>
<proteinExistence type="predicted"/>
<sequence length="265" mass="30445">MPSLQHTTDQFTAFIRNPEQQPAPANIEARRLKIYRDLFYNNIEGFVSGAFPVLRSLIAEQPWHALVRDFMVTHRCQSPYFLEISQEFQHYLAGQPAILATGDYPVFIQALTHYEWVELALDVAEDDLAQFKREQGLAELKHEQHCDWLQQRPLASPLAWSLAYQYPVHLIGLDYQPQQASEQPSYLLVYRNLQDQVGFMEANAVTARLLELVNNNPQQLNGEQLLLQLAQEMQHPNPEQIISSGLTIYQQLYELDILLGTVAVS</sequence>
<dbReference type="InterPro" id="IPR018640">
    <property type="entry name" value="DUF2063"/>
</dbReference>
<feature type="domain" description="Putative DNA-binding" evidence="1">
    <location>
        <begin position="9"/>
        <end position="92"/>
    </location>
</feature>
<dbReference type="Gene3D" id="3.90.930.50">
    <property type="match status" value="1"/>
</dbReference>
<protein>
    <submittedName>
        <fullName evidence="3">DNA-binding domain-containing protein</fullName>
    </submittedName>
</protein>
<keyword evidence="3" id="KW-0238">DNA-binding</keyword>
<dbReference type="InterPro" id="IPR044922">
    <property type="entry name" value="DUF2063_N_sf"/>
</dbReference>
<evidence type="ECO:0000313" key="4">
    <source>
        <dbReference type="Proteomes" id="UP001069090"/>
    </source>
</evidence>
<dbReference type="Pfam" id="PF09836">
    <property type="entry name" value="DUF2063"/>
    <property type="match status" value="1"/>
</dbReference>
<name>A0A9J6RP72_9GAMM</name>
<dbReference type="Proteomes" id="UP001069090">
    <property type="component" value="Unassembled WGS sequence"/>
</dbReference>
<dbReference type="InterPro" id="IPR054098">
    <property type="entry name" value="NGO1945-like_C"/>
</dbReference>
<accession>A0A9J6RP72</accession>
<dbReference type="GO" id="GO:0003677">
    <property type="term" value="F:DNA binding"/>
    <property type="evidence" value="ECO:0007669"/>
    <property type="project" value="UniProtKB-KW"/>
</dbReference>
<dbReference type="AlphaFoldDB" id="A0A9J6RP72"/>
<evidence type="ECO:0000259" key="1">
    <source>
        <dbReference type="Pfam" id="PF09836"/>
    </source>
</evidence>